<protein>
    <recommendedName>
        <fullName evidence="1">ribose-phosphate diphosphokinase</fullName>
        <ecNumber evidence="1">2.7.6.1</ecNumber>
    </recommendedName>
</protein>
<keyword evidence="4" id="KW-0545">Nucleotide biosynthesis</keyword>
<dbReference type="Gene3D" id="3.40.50.2020">
    <property type="match status" value="2"/>
</dbReference>
<dbReference type="RefSeq" id="WP_193495206.1">
    <property type="nucleotide sequence ID" value="NZ_CP063169.1"/>
</dbReference>
<dbReference type="GO" id="GO:0006164">
    <property type="term" value="P:purine nucleotide biosynthetic process"/>
    <property type="evidence" value="ECO:0007669"/>
    <property type="project" value="TreeGrafter"/>
</dbReference>
<accession>A0A7M1SQ19</accession>
<evidence type="ECO:0000256" key="2">
    <source>
        <dbReference type="ARBA" id="ARBA00022679"/>
    </source>
</evidence>
<dbReference type="PANTHER" id="PTHR10210:SF32">
    <property type="entry name" value="RIBOSE-PHOSPHATE PYROPHOSPHOKINASE 2"/>
    <property type="match status" value="1"/>
</dbReference>
<dbReference type="GO" id="GO:0016301">
    <property type="term" value="F:kinase activity"/>
    <property type="evidence" value="ECO:0007669"/>
    <property type="project" value="UniProtKB-KW"/>
</dbReference>
<organism evidence="11 12">
    <name type="scientific">Ruania alkalisoli</name>
    <dbReference type="NCBI Taxonomy" id="2779775"/>
    <lineage>
        <taxon>Bacteria</taxon>
        <taxon>Bacillati</taxon>
        <taxon>Actinomycetota</taxon>
        <taxon>Actinomycetes</taxon>
        <taxon>Micrococcales</taxon>
        <taxon>Ruaniaceae</taxon>
        <taxon>Ruania</taxon>
    </lineage>
</organism>
<dbReference type="NCBIfam" id="TIGR01251">
    <property type="entry name" value="ribP_PPkin"/>
    <property type="match status" value="1"/>
</dbReference>
<feature type="domain" description="Ribose-phosphate pyrophosphokinase N-terminal" evidence="10">
    <location>
        <begin position="12"/>
        <end position="128"/>
    </location>
</feature>
<dbReference type="KEGG" id="halt:IM660_10175"/>
<dbReference type="EC" id="2.7.6.1" evidence="1"/>
<keyword evidence="2" id="KW-0808">Transferase</keyword>
<evidence type="ECO:0000256" key="7">
    <source>
        <dbReference type="ARBA" id="ARBA00022840"/>
    </source>
</evidence>
<evidence type="ECO:0000256" key="5">
    <source>
        <dbReference type="ARBA" id="ARBA00022741"/>
    </source>
</evidence>
<evidence type="ECO:0000256" key="9">
    <source>
        <dbReference type="ARBA" id="ARBA00049535"/>
    </source>
</evidence>
<sequence>MRNASGIASQDIVVFSGSAHPALAERICGELGLELSPSRISRFSNDCLQAQLLENCRQRDVYIVQPLVPPTQEHLMELLLMIDAARGASAAQITAVMPHFAYARSDKKDASRISLGGRLVADMLVTAGTDRVLTMTLHAPQVHGFFSVPVDHLTALGVLADHFRGQELGEAIVVSPDLGNAKSATQFARLLGLPVAAGNKQRLADDRVVIDAIVGDVEGKRAIVLDDEIATGGSIVELMERLADAGCVGASVVCTHGLFTGPAQQRLREHPMISEVVTTDTVPAPADWLDLTVRSTSQLFAEAIRRIHLGESVSSLFDGVDPAHAPPQRTLFEAVRA</sequence>
<keyword evidence="5" id="KW-0547">Nucleotide-binding</keyword>
<evidence type="ECO:0000256" key="4">
    <source>
        <dbReference type="ARBA" id="ARBA00022727"/>
    </source>
</evidence>
<gene>
    <name evidence="11" type="ORF">IM660_10175</name>
</gene>
<keyword evidence="6 11" id="KW-0418">Kinase</keyword>
<dbReference type="GO" id="GO:0006015">
    <property type="term" value="P:5-phosphoribose 1-diphosphate biosynthetic process"/>
    <property type="evidence" value="ECO:0007669"/>
    <property type="project" value="TreeGrafter"/>
</dbReference>
<keyword evidence="3" id="KW-0479">Metal-binding</keyword>
<dbReference type="InterPro" id="IPR005946">
    <property type="entry name" value="Rib-P_diPkinase"/>
</dbReference>
<evidence type="ECO:0000256" key="8">
    <source>
        <dbReference type="ARBA" id="ARBA00022842"/>
    </source>
</evidence>
<dbReference type="SUPFAM" id="SSF53271">
    <property type="entry name" value="PRTase-like"/>
    <property type="match status" value="1"/>
</dbReference>
<dbReference type="PANTHER" id="PTHR10210">
    <property type="entry name" value="RIBOSE-PHOSPHATE DIPHOSPHOKINASE FAMILY MEMBER"/>
    <property type="match status" value="1"/>
</dbReference>
<dbReference type="FunFam" id="3.40.50.2020:FF:000007">
    <property type="entry name" value="Ribose-phosphate pyrophosphokinase"/>
    <property type="match status" value="1"/>
</dbReference>
<proteinExistence type="predicted"/>
<reference evidence="11 12" key="1">
    <citation type="submission" date="2020-10" db="EMBL/GenBank/DDBJ databases">
        <title>Haloactinobacterium sp. RN3S43, a bacterium isolated from saline soil.</title>
        <authorList>
            <person name="Sun J.-Q."/>
        </authorList>
    </citation>
    <scope>NUCLEOTIDE SEQUENCE [LARGE SCALE GENOMIC DNA]</scope>
    <source>
        <strain evidence="11 12">RN3S43</strain>
    </source>
</reference>
<dbReference type="GO" id="GO:0004749">
    <property type="term" value="F:ribose phosphate diphosphokinase activity"/>
    <property type="evidence" value="ECO:0007669"/>
    <property type="project" value="UniProtKB-EC"/>
</dbReference>
<name>A0A7M1SQ19_9MICO</name>
<dbReference type="Pfam" id="PF13793">
    <property type="entry name" value="Pribosyltran_N"/>
    <property type="match status" value="1"/>
</dbReference>
<dbReference type="Pfam" id="PF14572">
    <property type="entry name" value="Pribosyl_synth"/>
    <property type="match status" value="1"/>
</dbReference>
<evidence type="ECO:0000259" key="10">
    <source>
        <dbReference type="Pfam" id="PF13793"/>
    </source>
</evidence>
<dbReference type="SMART" id="SM01400">
    <property type="entry name" value="Pribosyltran_N"/>
    <property type="match status" value="1"/>
</dbReference>
<keyword evidence="7" id="KW-0067">ATP-binding</keyword>
<dbReference type="Proteomes" id="UP000593758">
    <property type="component" value="Chromosome"/>
</dbReference>
<dbReference type="GO" id="GO:0002189">
    <property type="term" value="C:ribose phosphate diphosphokinase complex"/>
    <property type="evidence" value="ECO:0007669"/>
    <property type="project" value="TreeGrafter"/>
</dbReference>
<dbReference type="GO" id="GO:0000287">
    <property type="term" value="F:magnesium ion binding"/>
    <property type="evidence" value="ECO:0007669"/>
    <property type="project" value="InterPro"/>
</dbReference>
<keyword evidence="12" id="KW-1185">Reference proteome</keyword>
<evidence type="ECO:0000256" key="6">
    <source>
        <dbReference type="ARBA" id="ARBA00022777"/>
    </source>
</evidence>
<dbReference type="InterPro" id="IPR029099">
    <property type="entry name" value="Pribosyltran_N"/>
</dbReference>
<evidence type="ECO:0000313" key="12">
    <source>
        <dbReference type="Proteomes" id="UP000593758"/>
    </source>
</evidence>
<dbReference type="GO" id="GO:0005524">
    <property type="term" value="F:ATP binding"/>
    <property type="evidence" value="ECO:0007669"/>
    <property type="project" value="UniProtKB-KW"/>
</dbReference>
<dbReference type="GO" id="GO:0005737">
    <property type="term" value="C:cytoplasm"/>
    <property type="evidence" value="ECO:0007669"/>
    <property type="project" value="TreeGrafter"/>
</dbReference>
<dbReference type="AlphaFoldDB" id="A0A7M1SQ19"/>
<keyword evidence="8" id="KW-0460">Magnesium</keyword>
<dbReference type="NCBIfam" id="NF002320">
    <property type="entry name" value="PRK01259.1"/>
    <property type="match status" value="1"/>
</dbReference>
<evidence type="ECO:0000256" key="1">
    <source>
        <dbReference type="ARBA" id="ARBA00013247"/>
    </source>
</evidence>
<dbReference type="CDD" id="cd06223">
    <property type="entry name" value="PRTases_typeI"/>
    <property type="match status" value="1"/>
</dbReference>
<evidence type="ECO:0000313" key="11">
    <source>
        <dbReference type="EMBL" id="QOR69104.1"/>
    </source>
</evidence>
<evidence type="ECO:0000256" key="3">
    <source>
        <dbReference type="ARBA" id="ARBA00022723"/>
    </source>
</evidence>
<dbReference type="EMBL" id="CP063169">
    <property type="protein sequence ID" value="QOR69104.1"/>
    <property type="molecule type" value="Genomic_DNA"/>
</dbReference>
<comment type="catalytic activity">
    <reaction evidence="9">
        <text>D-ribose 5-phosphate + ATP = 5-phospho-alpha-D-ribose 1-diphosphate + AMP + H(+)</text>
        <dbReference type="Rhea" id="RHEA:15609"/>
        <dbReference type="ChEBI" id="CHEBI:15378"/>
        <dbReference type="ChEBI" id="CHEBI:30616"/>
        <dbReference type="ChEBI" id="CHEBI:58017"/>
        <dbReference type="ChEBI" id="CHEBI:78346"/>
        <dbReference type="ChEBI" id="CHEBI:456215"/>
        <dbReference type="EC" id="2.7.6.1"/>
    </reaction>
</comment>
<dbReference type="InterPro" id="IPR029057">
    <property type="entry name" value="PRTase-like"/>
</dbReference>
<dbReference type="InterPro" id="IPR000836">
    <property type="entry name" value="PRTase_dom"/>
</dbReference>